<sequence length="689" mass="79118">MEKPQRALQIGDWKSFKRFFQEDKRALLETFDLAGNTAIHITAISNKHQLLKEFLEMISPRDRWHALRRRNHHQSILLHSVNTSVEIAEVVLNCEKELPLPPDDEIDPPEMEEKELPLLESRNLMGETPIYRAAIDGNLKLLKCLTKKVADLEKHFHRNKDKVSILHAAVAAQRFEVALWLLNLDDKLAYEKDDNGCTSLQLLSTMPSVFRSGTQYGILKQWIYDSIYDYFLPEFKYHEDDNDARTNDHIPTSDIEKGENTIKPHISVLSRINSAIWNRLSKEWDGINFLMKKKKKNMLAEQLADVLVRRDSSWQKSFIHKLRTPKISPAILGSNVTKLVKQTEPSLEKQYTEQITHSNSEYTPLLLAAATGIVEIVEKLLERYPQVINHVSEDGLNMLHVAVMYRQREIYKIIKKIGAWQWLKYRLSTNGDSLLHQVGKTEFYKKRQKSGIAFQLQEELLWFHRVHEILPHFLIIHCNDDNLTAEDLFDKQHDTMLKDAREWMKDTAQSCSTVAVLVATVVFAAAYTIPGGTNERGLPIFLSSPIFLLFTIMDVVALASSLASVVMFLSILTSPFEMQDFRRSLPLKLSVGFSLLFFSLITTMLAFSTTVLLTIRLEKEKWTSTLVYSAAFFPVAVFGLFQFPFMVAAIRISKEIKKKLAKVLPNSVKRSISSKVSSVKKKNIENTDD</sequence>
<dbReference type="EMBL" id="CM039427">
    <property type="protein sequence ID" value="KAI4354002.1"/>
    <property type="molecule type" value="Genomic_DNA"/>
</dbReference>
<keyword evidence="2" id="KW-1185">Reference proteome</keyword>
<accession>A0ACB9Q1U7</accession>
<gene>
    <name evidence="1" type="ORF">L6164_002909</name>
</gene>
<dbReference type="Proteomes" id="UP000828941">
    <property type="component" value="Chromosome 2"/>
</dbReference>
<name>A0ACB9Q1U7_BAUVA</name>
<evidence type="ECO:0000313" key="2">
    <source>
        <dbReference type="Proteomes" id="UP000828941"/>
    </source>
</evidence>
<comment type="caution">
    <text evidence="1">The sequence shown here is derived from an EMBL/GenBank/DDBJ whole genome shotgun (WGS) entry which is preliminary data.</text>
</comment>
<evidence type="ECO:0000313" key="1">
    <source>
        <dbReference type="EMBL" id="KAI4354002.1"/>
    </source>
</evidence>
<proteinExistence type="predicted"/>
<reference evidence="1 2" key="1">
    <citation type="journal article" date="2022" name="DNA Res.">
        <title>Chromosomal-level genome assembly of the orchid tree Bauhinia variegata (Leguminosae; Cercidoideae) supports the allotetraploid origin hypothesis of Bauhinia.</title>
        <authorList>
            <person name="Zhong Y."/>
            <person name="Chen Y."/>
            <person name="Zheng D."/>
            <person name="Pang J."/>
            <person name="Liu Y."/>
            <person name="Luo S."/>
            <person name="Meng S."/>
            <person name="Qian L."/>
            <person name="Wei D."/>
            <person name="Dai S."/>
            <person name="Zhou R."/>
        </authorList>
    </citation>
    <scope>NUCLEOTIDE SEQUENCE [LARGE SCALE GENOMIC DNA]</scope>
    <source>
        <strain evidence="1">BV-YZ2020</strain>
    </source>
</reference>
<organism evidence="1 2">
    <name type="scientific">Bauhinia variegata</name>
    <name type="common">Purple orchid tree</name>
    <name type="synonym">Phanera variegata</name>
    <dbReference type="NCBI Taxonomy" id="167791"/>
    <lineage>
        <taxon>Eukaryota</taxon>
        <taxon>Viridiplantae</taxon>
        <taxon>Streptophyta</taxon>
        <taxon>Embryophyta</taxon>
        <taxon>Tracheophyta</taxon>
        <taxon>Spermatophyta</taxon>
        <taxon>Magnoliopsida</taxon>
        <taxon>eudicotyledons</taxon>
        <taxon>Gunneridae</taxon>
        <taxon>Pentapetalae</taxon>
        <taxon>rosids</taxon>
        <taxon>fabids</taxon>
        <taxon>Fabales</taxon>
        <taxon>Fabaceae</taxon>
        <taxon>Cercidoideae</taxon>
        <taxon>Cercideae</taxon>
        <taxon>Bauhiniinae</taxon>
        <taxon>Bauhinia</taxon>
    </lineage>
</organism>
<protein>
    <submittedName>
        <fullName evidence="1">Uncharacterized protein</fullName>
    </submittedName>
</protein>